<reference evidence="2" key="1">
    <citation type="submission" date="2016-11" db="UniProtKB">
        <authorList>
            <consortium name="WormBaseParasite"/>
        </authorList>
    </citation>
    <scope>IDENTIFICATION</scope>
    <source>
        <strain evidence="2">KR3021</strain>
    </source>
</reference>
<name>A0AC35TP57_9BILA</name>
<evidence type="ECO:0000313" key="2">
    <source>
        <dbReference type="WBParaSite" id="RSKR_0000291300.1"/>
    </source>
</evidence>
<sequence length="535" mass="57124">MFKGLGLLLLLSAAVASFPSSHTDAYEGQRFVATFSGYNSPQPRNNILDLIFIPIGGKSVLVTITYFSLKTNNVTQILVNTPQDGSASKQKMSYNDVVTDNLNFMNALNSVPDSRIMITASDPIKVVSSYLNANIALNKNPVGDAFLVPGVQMAGNTYVVRMPKALVDQVQLISIVSIDKTATGSIRSYSNGKDNNDKVPFVLKSAPGSDQQTYVGDADGVDRVFYIESNQPIVVTVTVTCADLSFASGKAAGLKGDTCDFVSYVASPIGQYDCASVLSAPETRVITSAYTGSVYDAPFDSCHNALGVTVVNDANPTNGANDQLLSHVGNAYPLDGVKVTELGVESVNTFTSMARVGVIRDIATKNVINSLFMSYVPETTQYQTGPTKFYTFSDNNILEVYGMNLDATTFQLDNIKMTDDKIEKVKLNLFNNIFSSYIIQIPTQGIHTFSCGGNYIAYAIGSIEGTSTSQYGYLTGYGKTLITTKSTAPVTPEGNGPITDAPPTPSPLATTTKSGYIVQGSLLTMIGVAVFGMNL</sequence>
<evidence type="ECO:0000313" key="1">
    <source>
        <dbReference type="Proteomes" id="UP000095286"/>
    </source>
</evidence>
<dbReference type="WBParaSite" id="RSKR_0000291300.1">
    <property type="protein sequence ID" value="RSKR_0000291300.1"/>
    <property type="gene ID" value="RSKR_0000291300"/>
</dbReference>
<dbReference type="Proteomes" id="UP000095286">
    <property type="component" value="Unplaced"/>
</dbReference>
<organism evidence="1 2">
    <name type="scientific">Rhabditophanes sp. KR3021</name>
    <dbReference type="NCBI Taxonomy" id="114890"/>
    <lineage>
        <taxon>Eukaryota</taxon>
        <taxon>Metazoa</taxon>
        <taxon>Ecdysozoa</taxon>
        <taxon>Nematoda</taxon>
        <taxon>Chromadorea</taxon>
        <taxon>Rhabditida</taxon>
        <taxon>Tylenchina</taxon>
        <taxon>Panagrolaimomorpha</taxon>
        <taxon>Strongyloidoidea</taxon>
        <taxon>Alloionematidae</taxon>
        <taxon>Rhabditophanes</taxon>
    </lineage>
</organism>
<accession>A0AC35TP57</accession>
<proteinExistence type="predicted"/>
<protein>
    <submittedName>
        <fullName evidence="2">IgGFc_binding domain-containing protein</fullName>
    </submittedName>
</protein>